<name>A0A0F9FDW9_9ZZZZ</name>
<comment type="caution">
    <text evidence="2">The sequence shown here is derived from an EMBL/GenBank/DDBJ whole genome shotgun (WGS) entry which is preliminary data.</text>
</comment>
<proteinExistence type="predicted"/>
<sequence>MEEKPDVRRRIPPSAEEDSKPKSEPVSAGPVDRIVDLVYNPSREKIKEMTFISVEQGRLFPQLDIIDLMWQHVIEVAAFRQDQDAYAMAYGRPRPIPPNLIEEFTYSSAQWQKSIGGTNLKSATDIALAEIETKGEAEGDGLGSDSYTA</sequence>
<reference evidence="2" key="1">
    <citation type="journal article" date="2015" name="Nature">
        <title>Complex archaea that bridge the gap between prokaryotes and eukaryotes.</title>
        <authorList>
            <person name="Spang A."/>
            <person name="Saw J.H."/>
            <person name="Jorgensen S.L."/>
            <person name="Zaremba-Niedzwiedzka K."/>
            <person name="Martijn J."/>
            <person name="Lind A.E."/>
            <person name="van Eijk R."/>
            <person name="Schleper C."/>
            <person name="Guy L."/>
            <person name="Ettema T.J."/>
        </authorList>
    </citation>
    <scope>NUCLEOTIDE SEQUENCE</scope>
</reference>
<dbReference type="AlphaFoldDB" id="A0A0F9FDW9"/>
<accession>A0A0F9FDW9</accession>
<evidence type="ECO:0000256" key="1">
    <source>
        <dbReference type="SAM" id="MobiDB-lite"/>
    </source>
</evidence>
<dbReference type="EMBL" id="LAZR01021695">
    <property type="protein sequence ID" value="KKL84443.1"/>
    <property type="molecule type" value="Genomic_DNA"/>
</dbReference>
<evidence type="ECO:0000313" key="2">
    <source>
        <dbReference type="EMBL" id="KKL84443.1"/>
    </source>
</evidence>
<gene>
    <name evidence="2" type="ORF">LCGC14_1964680</name>
</gene>
<feature type="region of interest" description="Disordered" evidence="1">
    <location>
        <begin position="1"/>
        <end position="28"/>
    </location>
</feature>
<protein>
    <submittedName>
        <fullName evidence="2">Uncharacterized protein</fullName>
    </submittedName>
</protein>
<organism evidence="2">
    <name type="scientific">marine sediment metagenome</name>
    <dbReference type="NCBI Taxonomy" id="412755"/>
    <lineage>
        <taxon>unclassified sequences</taxon>
        <taxon>metagenomes</taxon>
        <taxon>ecological metagenomes</taxon>
    </lineage>
</organism>